<evidence type="ECO:0000313" key="1">
    <source>
        <dbReference type="EMBL" id="PYI54978.1"/>
    </source>
</evidence>
<comment type="caution">
    <text evidence="1">The sequence shown here is derived from an EMBL/GenBank/DDBJ whole genome shotgun (WGS) entry which is preliminary data.</text>
</comment>
<dbReference type="InterPro" id="IPR036505">
    <property type="entry name" value="Amidase/PGRP_sf"/>
</dbReference>
<dbReference type="Gene3D" id="3.40.80.10">
    <property type="entry name" value="Peptidoglycan recognition protein-like"/>
    <property type="match status" value="1"/>
</dbReference>
<evidence type="ECO:0000313" key="2">
    <source>
        <dbReference type="Proteomes" id="UP000247476"/>
    </source>
</evidence>
<dbReference type="Proteomes" id="UP000247476">
    <property type="component" value="Unassembled WGS sequence"/>
</dbReference>
<gene>
    <name evidence="1" type="ORF">DLM86_10555</name>
</gene>
<accession>A0A2V5K6R6</accession>
<dbReference type="GO" id="GO:0008745">
    <property type="term" value="F:N-acetylmuramoyl-L-alanine amidase activity"/>
    <property type="evidence" value="ECO:0007669"/>
    <property type="project" value="InterPro"/>
</dbReference>
<dbReference type="GO" id="GO:0009253">
    <property type="term" value="P:peptidoglycan catabolic process"/>
    <property type="evidence" value="ECO:0007669"/>
    <property type="project" value="InterPro"/>
</dbReference>
<proteinExistence type="predicted"/>
<dbReference type="OrthoDB" id="2630778at2"/>
<dbReference type="AlphaFoldDB" id="A0A2V5K6R6"/>
<organism evidence="1 2">
    <name type="scientific">Paenibacillus flagellatus</name>
    <dbReference type="NCBI Taxonomy" id="2211139"/>
    <lineage>
        <taxon>Bacteria</taxon>
        <taxon>Bacillati</taxon>
        <taxon>Bacillota</taxon>
        <taxon>Bacilli</taxon>
        <taxon>Bacillales</taxon>
        <taxon>Paenibacillaceae</taxon>
        <taxon>Paenibacillus</taxon>
    </lineage>
</organism>
<name>A0A2V5K6R6_9BACL</name>
<keyword evidence="2" id="KW-1185">Reference proteome</keyword>
<sequence length="113" mass="12336">MRPNGITIHHSVCSSINGRGYDFYVTRDGTIVPSADATEASRIHICVEGDFSRPEEAASGQAREQVFVVQKLVLRLAETFGLDPGDLISHTDGCPGAYFPWSELVISPKDGYH</sequence>
<reference evidence="1 2" key="1">
    <citation type="submission" date="2018-05" db="EMBL/GenBank/DDBJ databases">
        <title>Paenibacillus flagellatus sp. nov., isolated from selenium mineral soil.</title>
        <authorList>
            <person name="Dai X."/>
        </authorList>
    </citation>
    <scope>NUCLEOTIDE SEQUENCE [LARGE SCALE GENOMIC DNA]</scope>
    <source>
        <strain evidence="1 2">DXL2</strain>
    </source>
</reference>
<protein>
    <submittedName>
        <fullName evidence="1">Uncharacterized protein</fullName>
    </submittedName>
</protein>
<dbReference type="SUPFAM" id="SSF55846">
    <property type="entry name" value="N-acetylmuramoyl-L-alanine amidase-like"/>
    <property type="match status" value="1"/>
</dbReference>
<dbReference type="RefSeq" id="WP_110839972.1">
    <property type="nucleotide sequence ID" value="NZ_QJVJ01000004.1"/>
</dbReference>
<dbReference type="EMBL" id="QJVJ01000004">
    <property type="protein sequence ID" value="PYI54978.1"/>
    <property type="molecule type" value="Genomic_DNA"/>
</dbReference>